<dbReference type="InterPro" id="IPR050099">
    <property type="entry name" value="SIS_GmhA/DiaA_subfam"/>
</dbReference>
<dbReference type="GO" id="GO:0097367">
    <property type="term" value="F:carbohydrate derivative binding"/>
    <property type="evidence" value="ECO:0007669"/>
    <property type="project" value="InterPro"/>
</dbReference>
<dbReference type="CDD" id="cd05006">
    <property type="entry name" value="SIS_GmhA"/>
    <property type="match status" value="1"/>
</dbReference>
<dbReference type="GO" id="GO:1901135">
    <property type="term" value="P:carbohydrate derivative metabolic process"/>
    <property type="evidence" value="ECO:0007669"/>
    <property type="project" value="InterPro"/>
</dbReference>
<dbReference type="InterPro" id="IPR001347">
    <property type="entry name" value="SIS_dom"/>
</dbReference>
<gene>
    <name evidence="2" type="primary">lpcA</name>
    <name evidence="2" type="ORF">ACHINZ_0400</name>
</gene>
<dbReference type="PANTHER" id="PTHR30390:SF7">
    <property type="entry name" value="PHOSPHOHEPTOSE ISOMERASE"/>
    <property type="match status" value="1"/>
</dbReference>
<dbReference type="NCBIfam" id="NF001628">
    <property type="entry name" value="PRK00414.1"/>
    <property type="match status" value="1"/>
</dbReference>
<dbReference type="InterPro" id="IPR035461">
    <property type="entry name" value="GmhA/DiaA"/>
</dbReference>
<evidence type="ECO:0000313" key="2">
    <source>
        <dbReference type="EMBL" id="BET44370.1"/>
    </source>
</evidence>
<name>A0AAT9G3S8_9ENTR</name>
<protein>
    <submittedName>
        <fullName evidence="2">D-sedoheptulose 7-phosphate isomerase</fullName>
    </submittedName>
</protein>
<dbReference type="GO" id="GO:0016853">
    <property type="term" value="F:isomerase activity"/>
    <property type="evidence" value="ECO:0007669"/>
    <property type="project" value="UniProtKB-KW"/>
</dbReference>
<proteinExistence type="predicted"/>
<sequence length="194" mass="21719">MFYELINKELQTVSNILKQFIDNKKNIADLEQAAQIIANAFKINKKIISCGNGGSHCAAMHFAEELTGRYRNYRVSYPALAISDIAYFSCVANDYGYEYVFSRYIEAFGDKNDVLFILSTSGNSINLIHAIQTAFTKQMNIIALTGNDGGHIAGNVNLEIRVPYIGTSDRIQEIHTVIIHIIIFLVEKIMNSIS</sequence>
<reference evidence="2" key="2">
    <citation type="submission" date="2023-10" db="EMBL/GenBank/DDBJ databases">
        <authorList>
            <person name="Koga R."/>
            <person name="Fukatsu T."/>
        </authorList>
    </citation>
    <scope>NUCLEOTIDE SEQUENCE</scope>
    <source>
        <strain evidence="2">Kw-01</strain>
    </source>
</reference>
<dbReference type="SUPFAM" id="SSF53697">
    <property type="entry name" value="SIS domain"/>
    <property type="match status" value="1"/>
</dbReference>
<reference evidence="2" key="1">
    <citation type="journal article" date="2023" name="Front. Microbiol.">
        <title>Genome analysis of Candidatus Aschnera chinzeii, the bacterial endosymbiont of the blood-sucking bat fly Penicillidia jenynsii (Insecta: Diptera: Nycteribiidae).</title>
        <authorList>
            <person name="Koga R."/>
            <person name="Moriyama M."/>
            <person name="Nozaki T."/>
            <person name="Fukatsu T."/>
        </authorList>
    </citation>
    <scope>NUCLEOTIDE SEQUENCE</scope>
    <source>
        <strain evidence="2">Kw-01</strain>
    </source>
</reference>
<evidence type="ECO:0000259" key="1">
    <source>
        <dbReference type="PROSITE" id="PS51464"/>
    </source>
</evidence>
<dbReference type="Gene3D" id="3.40.50.10490">
    <property type="entry name" value="Glucose-6-phosphate isomerase like protein, domain 1"/>
    <property type="match status" value="1"/>
</dbReference>
<organism evidence="2">
    <name type="scientific">Candidatus Aschnera chinzeii</name>
    <dbReference type="NCBI Taxonomy" id="1485666"/>
    <lineage>
        <taxon>Bacteria</taxon>
        <taxon>Pseudomonadati</taxon>
        <taxon>Pseudomonadota</taxon>
        <taxon>Gammaproteobacteria</taxon>
        <taxon>Enterobacterales</taxon>
        <taxon>Enterobacteriaceae</taxon>
        <taxon>Candidatus Aschnera</taxon>
    </lineage>
</organism>
<accession>A0AAT9G3S8</accession>
<keyword evidence="2" id="KW-0413">Isomerase</keyword>
<dbReference type="Pfam" id="PF13580">
    <property type="entry name" value="SIS_2"/>
    <property type="match status" value="1"/>
</dbReference>
<dbReference type="InterPro" id="IPR046348">
    <property type="entry name" value="SIS_dom_sf"/>
</dbReference>
<dbReference type="EMBL" id="AP028961">
    <property type="protein sequence ID" value="BET44370.1"/>
    <property type="molecule type" value="Genomic_DNA"/>
</dbReference>
<dbReference type="AlphaFoldDB" id="A0AAT9G3S8"/>
<dbReference type="PANTHER" id="PTHR30390">
    <property type="entry name" value="SEDOHEPTULOSE 7-PHOSPHATE ISOMERASE / DNAA INITIATOR-ASSOCIATING FACTOR FOR REPLICATION INITIATION"/>
    <property type="match status" value="1"/>
</dbReference>
<dbReference type="PROSITE" id="PS51464">
    <property type="entry name" value="SIS"/>
    <property type="match status" value="1"/>
</dbReference>
<feature type="domain" description="SIS" evidence="1">
    <location>
        <begin position="37"/>
        <end position="194"/>
    </location>
</feature>